<dbReference type="Proteomes" id="UP000030645">
    <property type="component" value="Unassembled WGS sequence"/>
</dbReference>
<name>W9RXK4_9ROSA</name>
<dbReference type="EMBL" id="KE345799">
    <property type="protein sequence ID" value="EXC16658.1"/>
    <property type="molecule type" value="Genomic_DNA"/>
</dbReference>
<reference evidence="2" key="1">
    <citation type="submission" date="2013-01" db="EMBL/GenBank/DDBJ databases">
        <title>Draft Genome Sequence of a Mulberry Tree, Morus notabilis C.K. Schneid.</title>
        <authorList>
            <person name="He N."/>
            <person name="Zhao S."/>
        </authorList>
    </citation>
    <scope>NUCLEOTIDE SEQUENCE</scope>
</reference>
<sequence>MGPCISFFFGQLWAEAQSCFNPRVATLDQIWQPPGRHCVQLWWYTAAILLPAQPEGCDWLSTVTAAADAAAGHKFFFYISLCGGLGPRWSSSFHGHKPRLARWRGPMVVPLIPQHRR</sequence>
<organism evidence="1 2">
    <name type="scientific">Morus notabilis</name>
    <dbReference type="NCBI Taxonomy" id="981085"/>
    <lineage>
        <taxon>Eukaryota</taxon>
        <taxon>Viridiplantae</taxon>
        <taxon>Streptophyta</taxon>
        <taxon>Embryophyta</taxon>
        <taxon>Tracheophyta</taxon>
        <taxon>Spermatophyta</taxon>
        <taxon>Magnoliopsida</taxon>
        <taxon>eudicotyledons</taxon>
        <taxon>Gunneridae</taxon>
        <taxon>Pentapetalae</taxon>
        <taxon>rosids</taxon>
        <taxon>fabids</taxon>
        <taxon>Rosales</taxon>
        <taxon>Moraceae</taxon>
        <taxon>Moreae</taxon>
        <taxon>Morus</taxon>
    </lineage>
</organism>
<protein>
    <submittedName>
        <fullName evidence="1">Uncharacterized protein</fullName>
    </submittedName>
</protein>
<proteinExistence type="predicted"/>
<evidence type="ECO:0000313" key="1">
    <source>
        <dbReference type="EMBL" id="EXC16658.1"/>
    </source>
</evidence>
<keyword evidence="2" id="KW-1185">Reference proteome</keyword>
<accession>W9RXK4</accession>
<dbReference type="AlphaFoldDB" id="W9RXK4"/>
<gene>
    <name evidence="1" type="ORF">L484_007703</name>
</gene>
<evidence type="ECO:0000313" key="2">
    <source>
        <dbReference type="Proteomes" id="UP000030645"/>
    </source>
</evidence>